<dbReference type="RefSeq" id="WP_194135649.1">
    <property type="nucleotide sequence ID" value="NZ_JADFFK010000011.1"/>
</dbReference>
<name>A0ABR9X457_9RHOB</name>
<dbReference type="Pfam" id="PF11578">
    <property type="entry name" value="DUF3237"/>
    <property type="match status" value="1"/>
</dbReference>
<dbReference type="InterPro" id="IPR020915">
    <property type="entry name" value="UPF0311"/>
</dbReference>
<evidence type="ECO:0000313" key="2">
    <source>
        <dbReference type="Proteomes" id="UP000607796"/>
    </source>
</evidence>
<dbReference type="EMBL" id="JADFFK010000011">
    <property type="protein sequence ID" value="MBE9638352.1"/>
    <property type="molecule type" value="Genomic_DNA"/>
</dbReference>
<gene>
    <name evidence="1" type="ORF">IQ782_15980</name>
</gene>
<reference evidence="1 2" key="1">
    <citation type="journal article" date="2021" name="Int. J. Syst. Evol. Microbiol.">
        <title>Salipiger mangrovisoli sp. nov., isolated from mangrove soil and the proposal for the reclassification of Paraphaeobacter pallidus as Salipiger pallidus comb. nov.</title>
        <authorList>
            <person name="Du J."/>
            <person name="Liu Y."/>
            <person name="Pei T."/>
            <person name="Deng M.R."/>
            <person name="Zhu H."/>
        </authorList>
    </citation>
    <scope>NUCLEOTIDE SEQUENCE [LARGE SCALE GENOMIC DNA]</scope>
    <source>
        <strain evidence="1 2">6D45A</strain>
    </source>
</reference>
<comment type="caution">
    <text evidence="1">The sequence shown here is derived from an EMBL/GenBank/DDBJ whole genome shotgun (WGS) entry which is preliminary data.</text>
</comment>
<proteinExistence type="predicted"/>
<dbReference type="PANTHER" id="PTHR37315">
    <property type="entry name" value="UPF0311 PROTEIN BLR7842"/>
    <property type="match status" value="1"/>
</dbReference>
<dbReference type="Gene3D" id="2.40.160.20">
    <property type="match status" value="1"/>
</dbReference>
<sequence>MTDSLSHFDRVPPAAPSAHLVWEALVDIAPREDLGTGPAGHRFIVPITGGSFRGAAGYEGFRGTVLAGGADRQLLRPDGCKELDALYEMRLEDGGVITVRNSVVIDESSAGPRYAMSRITLTVPQGPWEGLNKRLFIGTLQSARPEREAVIIRGWCVDTGPNAATT</sequence>
<dbReference type="PANTHER" id="PTHR37315:SF1">
    <property type="entry name" value="UPF0311 PROTEIN BLR7842"/>
    <property type="match status" value="1"/>
</dbReference>
<organism evidence="1 2">
    <name type="scientific">Salipiger mangrovisoli</name>
    <dbReference type="NCBI Taxonomy" id="2865933"/>
    <lineage>
        <taxon>Bacteria</taxon>
        <taxon>Pseudomonadati</taxon>
        <taxon>Pseudomonadota</taxon>
        <taxon>Alphaproteobacteria</taxon>
        <taxon>Rhodobacterales</taxon>
        <taxon>Roseobacteraceae</taxon>
        <taxon>Salipiger</taxon>
    </lineage>
</organism>
<evidence type="ECO:0000313" key="1">
    <source>
        <dbReference type="EMBL" id="MBE9638352.1"/>
    </source>
</evidence>
<dbReference type="Proteomes" id="UP000607796">
    <property type="component" value="Unassembled WGS sequence"/>
</dbReference>
<protein>
    <submittedName>
        <fullName evidence="1">DUF3237 domain-containing protein</fullName>
    </submittedName>
</protein>
<accession>A0ABR9X457</accession>
<keyword evidence="2" id="KW-1185">Reference proteome</keyword>